<dbReference type="Proteomes" id="UP000076837">
    <property type="component" value="Unassembled WGS sequence"/>
</dbReference>
<reference evidence="2 3" key="1">
    <citation type="journal article" date="2016" name="Sci. Rep.">
        <title>Draft genome sequencing and secretome analysis of fungal phytopathogen Ascochyta rabiei provides insight into the necrotrophic effector repertoire.</title>
        <authorList>
            <person name="Verma S."/>
            <person name="Gazara R.K."/>
            <person name="Nizam S."/>
            <person name="Parween S."/>
            <person name="Chattopadhyay D."/>
            <person name="Verma P.K."/>
        </authorList>
    </citation>
    <scope>NUCLEOTIDE SEQUENCE [LARGE SCALE GENOMIC DNA]</scope>
    <source>
        <strain evidence="2 3">ArDII</strain>
    </source>
</reference>
<gene>
    <name evidence="2" type="ORF">ST47_g3903</name>
</gene>
<comment type="caution">
    <text evidence="2">The sequence shown here is derived from an EMBL/GenBank/DDBJ whole genome shotgun (WGS) entry which is preliminary data.</text>
</comment>
<dbReference type="InterPro" id="IPR010730">
    <property type="entry name" value="HET"/>
</dbReference>
<evidence type="ECO:0000313" key="2">
    <source>
        <dbReference type="EMBL" id="KZM24960.1"/>
    </source>
</evidence>
<dbReference type="AlphaFoldDB" id="A0A163GQ70"/>
<dbReference type="EMBL" id="JYNV01000146">
    <property type="protein sequence ID" value="KZM24960.1"/>
    <property type="molecule type" value="Genomic_DNA"/>
</dbReference>
<dbReference type="PANTHER" id="PTHR24148">
    <property type="entry name" value="ANKYRIN REPEAT DOMAIN-CONTAINING PROTEIN 39 HOMOLOG-RELATED"/>
    <property type="match status" value="1"/>
</dbReference>
<name>A0A163GQ70_DIDRA</name>
<feature type="domain" description="Heterokaryon incompatibility" evidence="1">
    <location>
        <begin position="60"/>
        <end position="247"/>
    </location>
</feature>
<dbReference type="InterPro" id="IPR052895">
    <property type="entry name" value="HetReg/Transcr_Mod"/>
</dbReference>
<protein>
    <recommendedName>
        <fullName evidence="1">Heterokaryon incompatibility domain-containing protein</fullName>
    </recommendedName>
</protein>
<keyword evidence="3" id="KW-1185">Reference proteome</keyword>
<dbReference type="Pfam" id="PF06985">
    <property type="entry name" value="HET"/>
    <property type="match status" value="1"/>
</dbReference>
<dbReference type="STRING" id="5454.A0A163GQ70"/>
<organism evidence="2 3">
    <name type="scientific">Didymella rabiei</name>
    <name type="common">Chickpea ascochyta blight fungus</name>
    <name type="synonym">Mycosphaerella rabiei</name>
    <dbReference type="NCBI Taxonomy" id="5454"/>
    <lineage>
        <taxon>Eukaryota</taxon>
        <taxon>Fungi</taxon>
        <taxon>Dikarya</taxon>
        <taxon>Ascomycota</taxon>
        <taxon>Pezizomycotina</taxon>
        <taxon>Dothideomycetes</taxon>
        <taxon>Pleosporomycetidae</taxon>
        <taxon>Pleosporales</taxon>
        <taxon>Pleosporineae</taxon>
        <taxon>Didymellaceae</taxon>
        <taxon>Ascochyta</taxon>
    </lineage>
</organism>
<proteinExistence type="predicted"/>
<accession>A0A163GQ70</accession>
<evidence type="ECO:0000259" key="1">
    <source>
        <dbReference type="Pfam" id="PF06985"/>
    </source>
</evidence>
<dbReference type="PANTHER" id="PTHR24148:SF64">
    <property type="entry name" value="HETEROKARYON INCOMPATIBILITY DOMAIN-CONTAINING PROTEIN"/>
    <property type="match status" value="1"/>
</dbReference>
<evidence type="ECO:0000313" key="3">
    <source>
        <dbReference type="Proteomes" id="UP000076837"/>
    </source>
</evidence>
<sequence>MVDTTRHLSERFEYTALANPAQNIRLIEVHQPSGPSLIPVITISETTIRDAPPASHAPPYDAISYTWGDAIAEDCIYIRHCDALDMQKFETLIVRRNCADVLRQLAQFASSRYYWIDAICINQEDEDERAQQVALMGNVFGRAQCVLACVGAHRDDSAFLAHTLDRFDEFMAAGQVSSSVWTMRTNRSGNTPWRSRSDFGTSQEARCVIRYFAWVRQASDLAFERFFRALDRFARRVYFWRIWILQELCLANKIRIFCGDNELRLSSLLFWWRDAKSMAMHQIQYQDADSGYPVHAFHTILEKLGPSYLQEALWKDPHYFQEHGGSGLGTAFEDMLYERQATRSGSQPFNRHLMAIPDVLRMCEYRQCQDPRDCIYGTLALCNWRTGVSLCRGGHHVNNGSIIQPDYKMSAFDLAKSLMPGLHDVPQLNRLVMGMLGLSHLDPEVQKGLELRCRRFPDLMSLETMPYRRISNETQSCVHIVEGGFQLTPDSPWSLLQEKVGLMAYTKVLGPDDRCCAITSVSVKTGDWLIPTHYGRGFVLRQWGHRYTIIAKAYCPPELMSDELVLTAFMMWYDVDDLLIHLVGGLRGLAADEIDPPSRELIEHLNIGFCATENSSFGQMPSRRRILMAYEYDFDTLGVCETIVRDCYEDNDMI</sequence>